<keyword evidence="2" id="KW-1185">Reference proteome</keyword>
<dbReference type="Proteomes" id="UP000270343">
    <property type="component" value="Unassembled WGS sequence"/>
</dbReference>
<dbReference type="AlphaFoldDB" id="A0A3B0BZ55"/>
<evidence type="ECO:0000313" key="2">
    <source>
        <dbReference type="Proteomes" id="UP000270343"/>
    </source>
</evidence>
<organism evidence="1 2">
    <name type="scientific">Streptomyces klenkii</name>
    <dbReference type="NCBI Taxonomy" id="1420899"/>
    <lineage>
        <taxon>Bacteria</taxon>
        <taxon>Bacillati</taxon>
        <taxon>Actinomycetota</taxon>
        <taxon>Actinomycetes</taxon>
        <taxon>Kitasatosporales</taxon>
        <taxon>Streptomycetaceae</taxon>
        <taxon>Streptomyces</taxon>
    </lineage>
</organism>
<name>A0A3B0BZ55_9ACTN</name>
<proteinExistence type="predicted"/>
<dbReference type="EMBL" id="RBAM01000001">
    <property type="protein sequence ID" value="RKN77474.1"/>
    <property type="molecule type" value="Genomic_DNA"/>
</dbReference>
<gene>
    <name evidence="1" type="ORF">D7231_01740</name>
</gene>
<reference evidence="1 2" key="1">
    <citation type="journal article" date="2015" name="Antonie Van Leeuwenhoek">
        <title>Streptomyces klenkii sp. nov., isolated from deep marine sediment.</title>
        <authorList>
            <person name="Veyisoglu A."/>
            <person name="Sahin N."/>
        </authorList>
    </citation>
    <scope>NUCLEOTIDE SEQUENCE [LARGE SCALE GENOMIC DNA]</scope>
    <source>
        <strain evidence="1 2">KCTC 29202</strain>
    </source>
</reference>
<protein>
    <submittedName>
        <fullName evidence="1">Uncharacterized protein</fullName>
    </submittedName>
</protein>
<accession>A0A3B0BZ55</accession>
<comment type="caution">
    <text evidence="1">The sequence shown here is derived from an EMBL/GenBank/DDBJ whole genome shotgun (WGS) entry which is preliminary data.</text>
</comment>
<sequence length="88" mass="9102">MTVAAPASASEGAAAPSLSCDAWRYERGTHGHGASITCYGSTFTGFAVCHQPDGYLYLRFGNRSRSGGTSIVWCDLNAEVTDAGAIPG</sequence>
<evidence type="ECO:0000313" key="1">
    <source>
        <dbReference type="EMBL" id="RKN77474.1"/>
    </source>
</evidence>